<accession>A0ABM9N7M9</accession>
<dbReference type="InterPro" id="IPR036162">
    <property type="entry name" value="Resolvase-like_N_sf"/>
</dbReference>
<dbReference type="InterPro" id="IPR006119">
    <property type="entry name" value="Resolv_N"/>
</dbReference>
<protein>
    <recommendedName>
        <fullName evidence="1">Resolvase/invertase-type recombinase catalytic domain-containing protein</fullName>
    </recommendedName>
</protein>
<evidence type="ECO:0000313" key="3">
    <source>
        <dbReference type="Proteomes" id="UP001314181"/>
    </source>
</evidence>
<gene>
    <name evidence="2" type="ORF">CAXC1_200006</name>
</gene>
<dbReference type="EMBL" id="CAWVOK010000012">
    <property type="protein sequence ID" value="CAK8162629.1"/>
    <property type="molecule type" value="Genomic_DNA"/>
</dbReference>
<sequence length="137" mass="15855">MKEQQTSISAVQKQHIFGYAKTLDKNQNLETQIKILKQNKCDHIYSENLMMSEKHPILDDLLSAIQVNDIVMLTEMSVLAMESMSKAFSIIRTILEKKAHLCILKNPRINTANIDERQELLKWLDVIEKAEGTWLDK</sequence>
<dbReference type="Gene3D" id="3.40.50.1390">
    <property type="entry name" value="Resolvase, N-terminal catalytic domain"/>
    <property type="match status" value="1"/>
</dbReference>
<evidence type="ECO:0000313" key="2">
    <source>
        <dbReference type="EMBL" id="CAK8162629.1"/>
    </source>
</evidence>
<organism evidence="2 3">
    <name type="scientific">Candidatus Xenohaliotis californiensis</name>
    <dbReference type="NCBI Taxonomy" id="84677"/>
    <lineage>
        <taxon>Bacteria</taxon>
        <taxon>Pseudomonadati</taxon>
        <taxon>Pseudomonadota</taxon>
        <taxon>Alphaproteobacteria</taxon>
        <taxon>Rickettsiales</taxon>
        <taxon>Anaplasmataceae</taxon>
        <taxon>Candidatus Xenohaliotis</taxon>
    </lineage>
</organism>
<dbReference type="RefSeq" id="WP_338363723.1">
    <property type="nucleotide sequence ID" value="NZ_CAWVOK010000012.1"/>
</dbReference>
<reference evidence="2 3" key="1">
    <citation type="submission" date="2024-01" db="EMBL/GenBank/DDBJ databases">
        <authorList>
            <person name="Kunselman E."/>
        </authorList>
    </citation>
    <scope>NUCLEOTIDE SEQUENCE [LARGE SCALE GENOMIC DNA]</scope>
    <source>
        <strain evidence="2">2 abalone samples</strain>
    </source>
</reference>
<proteinExistence type="predicted"/>
<feature type="domain" description="Resolvase/invertase-type recombinase catalytic" evidence="1">
    <location>
        <begin position="16"/>
        <end position="134"/>
    </location>
</feature>
<dbReference type="SUPFAM" id="SSF53041">
    <property type="entry name" value="Resolvase-like"/>
    <property type="match status" value="1"/>
</dbReference>
<comment type="caution">
    <text evidence="2">The sequence shown here is derived from an EMBL/GenBank/DDBJ whole genome shotgun (WGS) entry which is preliminary data.</text>
</comment>
<dbReference type="SMART" id="SM00857">
    <property type="entry name" value="Resolvase"/>
    <property type="match status" value="1"/>
</dbReference>
<dbReference type="Proteomes" id="UP001314181">
    <property type="component" value="Unassembled WGS sequence"/>
</dbReference>
<evidence type="ECO:0000259" key="1">
    <source>
        <dbReference type="SMART" id="SM00857"/>
    </source>
</evidence>
<keyword evidence="3" id="KW-1185">Reference proteome</keyword>
<name>A0ABM9N7M9_9RICK</name>